<evidence type="ECO:0000313" key="2">
    <source>
        <dbReference type="EMBL" id="SJM94911.1"/>
    </source>
</evidence>
<dbReference type="EMBL" id="FUKI01000138">
    <property type="protein sequence ID" value="SJM94911.1"/>
    <property type="molecule type" value="Genomic_DNA"/>
</dbReference>
<name>A0A1R4HFX9_9GAMM</name>
<dbReference type="InterPro" id="IPR013670">
    <property type="entry name" value="EcoEI_R_C_dom"/>
</dbReference>
<protein>
    <recommendedName>
        <fullName evidence="1">EcoEI R protein C-terminal domain-containing protein</fullName>
    </recommendedName>
</protein>
<dbReference type="Proteomes" id="UP000195667">
    <property type="component" value="Unassembled WGS sequence"/>
</dbReference>
<dbReference type="GO" id="GO:0003824">
    <property type="term" value="F:catalytic activity"/>
    <property type="evidence" value="ECO:0007669"/>
    <property type="project" value="InterPro"/>
</dbReference>
<keyword evidence="3" id="KW-1185">Reference proteome</keyword>
<evidence type="ECO:0000259" key="1">
    <source>
        <dbReference type="Pfam" id="PF08463"/>
    </source>
</evidence>
<dbReference type="Pfam" id="PF08463">
    <property type="entry name" value="EcoEI_R_C"/>
    <property type="match status" value="1"/>
</dbReference>
<dbReference type="GO" id="GO:0003677">
    <property type="term" value="F:DNA binding"/>
    <property type="evidence" value="ECO:0007669"/>
    <property type="project" value="InterPro"/>
</dbReference>
<evidence type="ECO:0000313" key="3">
    <source>
        <dbReference type="Proteomes" id="UP000195667"/>
    </source>
</evidence>
<proteinExistence type="predicted"/>
<reference evidence="3" key="1">
    <citation type="submission" date="2017-02" db="EMBL/GenBank/DDBJ databases">
        <authorList>
            <person name="Daims H."/>
        </authorList>
    </citation>
    <scope>NUCLEOTIDE SEQUENCE [LARGE SCALE GENOMIC DNA]</scope>
</reference>
<dbReference type="AlphaFoldDB" id="A0A1R4HFX9"/>
<organism evidence="2 3">
    <name type="scientific">Crenothrix polyspora</name>
    <dbReference type="NCBI Taxonomy" id="360316"/>
    <lineage>
        <taxon>Bacteria</taxon>
        <taxon>Pseudomonadati</taxon>
        <taxon>Pseudomonadota</taxon>
        <taxon>Gammaproteobacteria</taxon>
        <taxon>Methylococcales</taxon>
        <taxon>Crenotrichaceae</taxon>
        <taxon>Crenothrix</taxon>
    </lineage>
</organism>
<sequence length="96" mass="10776">MFDQPPLSRKERADNVKKRDYFSKYQGAAKQVLEALLDKYADVGIEEIEKTEVITQAPFSNMGTAVELLTAFGGKANYVKAVKALEDELYMPRKSA</sequence>
<dbReference type="GO" id="GO:0006304">
    <property type="term" value="P:DNA modification"/>
    <property type="evidence" value="ECO:0007669"/>
    <property type="project" value="InterPro"/>
</dbReference>
<accession>A0A1R4HFX9</accession>
<feature type="domain" description="EcoEI R protein C-terminal" evidence="1">
    <location>
        <begin position="2"/>
        <end position="90"/>
    </location>
</feature>
<gene>
    <name evidence="2" type="ORF">CRENPOLYSF1_600012</name>
</gene>